<dbReference type="AlphaFoldDB" id="A0A4Y2KWN8"/>
<dbReference type="Gene3D" id="3.60.10.10">
    <property type="entry name" value="Endonuclease/exonuclease/phosphatase"/>
    <property type="match status" value="2"/>
</dbReference>
<gene>
    <name evidence="2" type="primary">PO11_222</name>
    <name evidence="2" type="ORF">AVEN_254468_1</name>
</gene>
<evidence type="ECO:0000259" key="1">
    <source>
        <dbReference type="PROSITE" id="PS50878"/>
    </source>
</evidence>
<dbReference type="SUPFAM" id="SSF56672">
    <property type="entry name" value="DNA/RNA polymerases"/>
    <property type="match status" value="2"/>
</dbReference>
<feature type="non-terminal residue" evidence="2">
    <location>
        <position position="1232"/>
    </location>
</feature>
<accession>A0A4Y2KWN8</accession>
<dbReference type="Pfam" id="PF14529">
    <property type="entry name" value="Exo_endo_phos_2"/>
    <property type="match status" value="2"/>
</dbReference>
<dbReference type="OrthoDB" id="6435567at2759"/>
<dbReference type="InterPro" id="IPR036691">
    <property type="entry name" value="Endo/exonu/phosph_ase_sf"/>
</dbReference>
<dbReference type="InterPro" id="IPR000477">
    <property type="entry name" value="RT_dom"/>
</dbReference>
<sequence length="1232" mass="143748">MRHELWGPEIHNHRISDQAAPLVSFILKYDLIIWNDKDSEPTFETVNGKSWIDITMSSANLANKKMNWQVIKNNFSDHNYLVFNVESFNVTRDPPRKFFNHRQILKICKAVHQKFLELQEEIQTIDSKQKLEKWIEELTITINQISQSFPRKVIKHLRVPWWDSELEVNRKKTRALRSRYQRCRREEERSMRRIVYKKQEAHYKWLIKQKCRASFELFCQQLVANNAFDLPYKIAAGKIRKQTVLQSVKTSNGQFTNTIEETIQTIVQALFPTDDSTQETHVQRKKRETVNTYSSTILDKQFTKQEITYAISTMKKKKAPGIDGISIEIIKELHDMNPDILHYTYNKCLELGIFPETWKKGKLIIFNKPGKDPSLPNAYRPICLLSVLGKILDKLLVFRITHSLHINNKLHKQQHGFRNGRSCETANFRLWQAINIALQERVPATILSLDVQGAFDTVWRTSILFQLTQANCPQNIFNLEPYLKKGKVIGFPLNWRIVAALNGKAIIIIRNKNLSILTRYVSQNTVIADISDGTQTITVVSVYIPHSSNKNSEILKLEDIFRNINFSHILIGGDFNMRHELWGPEIHNHRISDQAAPLVSFILKYDLIIWNDKDSEPTFETVNGKSWIDITMSSANLANKKMNWQVIKNNFSDHNYLVFNVESFNVTRDPPRKFFNHRQILKICKAVHQKFLELQEEIQTIDSKQKLEKWIEELTITINQISQSFPRKVIKHLRVPWWDSELEVNRKKTRALRSRYQRCRREEERSMRRIVYKKQEAHYKWLIKQKCRASFELFCQQLVANNAFDLPYKIAAGKIRKQTVLQSVKTSNGQFTNTIEETIQTIVQALFPTDDSTQETHVQRKKRETVNTYSSTILDKQFTKQEITYAISTMKKKKAPGIDGISIEIIKELHDMNPDILHYTYNKCLELGIFPETWKKGKLIIFNKPGKDPSLPNAYRPICLLSVLGKILDKLLVFRITHSLHINNKLHKQQHGFRNGRSCETANFRLWQAINIALQERVPATILSLDVQGAFDTVWRTSILFQLTQANCPQNIFNLVRNYFTNRSIHYFQDEEVWNFDNQRGVPQGSCSGPLFWNLVMDTALDLPLPQGSHIQAYADDIIVVIRGKNKEEIERKGNAILEKLLAWGVEHKLSFNMQKTIQMPITFGGRLNLRNPPIISINNHTIQVVNNIKYLGVTWDCCLTFTKHFKALRDKTDSLTYKLSTVANEFYSKRS</sequence>
<dbReference type="EMBL" id="BGPR01005023">
    <property type="protein sequence ID" value="GBN06027.1"/>
    <property type="molecule type" value="Genomic_DNA"/>
</dbReference>
<evidence type="ECO:0000313" key="2">
    <source>
        <dbReference type="EMBL" id="GBN06027.1"/>
    </source>
</evidence>
<dbReference type="InterPro" id="IPR005135">
    <property type="entry name" value="Endo/exonuclease/phosphatase"/>
</dbReference>
<dbReference type="PANTHER" id="PTHR19446">
    <property type="entry name" value="REVERSE TRANSCRIPTASES"/>
    <property type="match status" value="1"/>
</dbReference>
<feature type="domain" description="Reverse transcriptase" evidence="1">
    <location>
        <begin position="923"/>
        <end position="1196"/>
    </location>
</feature>
<dbReference type="Pfam" id="PF00078">
    <property type="entry name" value="RVT_1"/>
    <property type="match status" value="2"/>
</dbReference>
<dbReference type="CDD" id="cd01650">
    <property type="entry name" value="RT_nLTR_like"/>
    <property type="match status" value="2"/>
</dbReference>
<keyword evidence="3" id="KW-1185">Reference proteome</keyword>
<dbReference type="GO" id="GO:0003824">
    <property type="term" value="F:catalytic activity"/>
    <property type="evidence" value="ECO:0007669"/>
    <property type="project" value="InterPro"/>
</dbReference>
<dbReference type="InterPro" id="IPR043502">
    <property type="entry name" value="DNA/RNA_pol_sf"/>
</dbReference>
<dbReference type="PROSITE" id="PS50878">
    <property type="entry name" value="RT_POL"/>
    <property type="match status" value="1"/>
</dbReference>
<organism evidence="2 3">
    <name type="scientific">Araneus ventricosus</name>
    <name type="common">Orbweaver spider</name>
    <name type="synonym">Epeira ventricosa</name>
    <dbReference type="NCBI Taxonomy" id="182803"/>
    <lineage>
        <taxon>Eukaryota</taxon>
        <taxon>Metazoa</taxon>
        <taxon>Ecdysozoa</taxon>
        <taxon>Arthropoda</taxon>
        <taxon>Chelicerata</taxon>
        <taxon>Arachnida</taxon>
        <taxon>Araneae</taxon>
        <taxon>Araneomorphae</taxon>
        <taxon>Entelegynae</taxon>
        <taxon>Araneoidea</taxon>
        <taxon>Araneidae</taxon>
        <taxon>Araneus</taxon>
    </lineage>
</organism>
<protein>
    <submittedName>
        <fullName evidence="2">Retrovirus-related Pol polyprotein from type-1 retrotransposable element R1</fullName>
    </submittedName>
</protein>
<comment type="caution">
    <text evidence="2">The sequence shown here is derived from an EMBL/GenBank/DDBJ whole genome shotgun (WGS) entry which is preliminary data.</text>
</comment>
<proteinExistence type="predicted"/>
<dbReference type="SUPFAM" id="SSF56219">
    <property type="entry name" value="DNase I-like"/>
    <property type="match status" value="2"/>
</dbReference>
<dbReference type="GO" id="GO:0071897">
    <property type="term" value="P:DNA biosynthetic process"/>
    <property type="evidence" value="ECO:0007669"/>
    <property type="project" value="UniProtKB-ARBA"/>
</dbReference>
<reference evidence="2 3" key="1">
    <citation type="journal article" date="2019" name="Sci. Rep.">
        <title>Orb-weaving spider Araneus ventricosus genome elucidates the spidroin gene catalogue.</title>
        <authorList>
            <person name="Kono N."/>
            <person name="Nakamura H."/>
            <person name="Ohtoshi R."/>
            <person name="Moran D.A.P."/>
            <person name="Shinohara A."/>
            <person name="Yoshida Y."/>
            <person name="Fujiwara M."/>
            <person name="Mori M."/>
            <person name="Tomita M."/>
            <person name="Arakawa K."/>
        </authorList>
    </citation>
    <scope>NUCLEOTIDE SEQUENCE [LARGE SCALE GENOMIC DNA]</scope>
</reference>
<name>A0A4Y2KWN8_ARAVE</name>
<dbReference type="Proteomes" id="UP000499080">
    <property type="component" value="Unassembled WGS sequence"/>
</dbReference>
<evidence type="ECO:0000313" key="3">
    <source>
        <dbReference type="Proteomes" id="UP000499080"/>
    </source>
</evidence>